<dbReference type="Proteomes" id="UP000434639">
    <property type="component" value="Unassembled WGS sequence"/>
</dbReference>
<name>A0A7X2V5F0_9BACI</name>
<sequence length="57" mass="6513">MNNILSKIFNWVKDISSAELTKEILEKVLWAAIEILIESLLPENNKDFDNGTKPDPL</sequence>
<dbReference type="AlphaFoldDB" id="A0A7X2V5F0"/>
<evidence type="ECO:0000313" key="1">
    <source>
        <dbReference type="EMBL" id="MTH54104.1"/>
    </source>
</evidence>
<proteinExistence type="predicted"/>
<keyword evidence="2" id="KW-1185">Reference proteome</keyword>
<reference evidence="1 2" key="1">
    <citation type="journal article" date="2017" name="Int. J. Syst. Evol. Microbiol.">
        <title>Bacillus mangrovi sp. nov., isolated from a sediment sample from a mangrove forest.</title>
        <authorList>
            <person name="Gupta V."/>
            <person name="Singh P.K."/>
            <person name="Korpole S."/>
            <person name="Tanuku N.R.S."/>
            <person name="Pinnaka A.K."/>
        </authorList>
    </citation>
    <scope>NUCLEOTIDE SEQUENCE [LARGE SCALE GENOMIC DNA]</scope>
    <source>
        <strain evidence="1 2">KCTC 33872</strain>
    </source>
</reference>
<gene>
    <name evidence="1" type="ORF">GKZ89_11855</name>
</gene>
<dbReference type="EMBL" id="WMIB01000011">
    <property type="protein sequence ID" value="MTH54104.1"/>
    <property type="molecule type" value="Genomic_DNA"/>
</dbReference>
<accession>A0A7X2V5F0</accession>
<organism evidence="1 2">
    <name type="scientific">Metabacillus mangrovi</name>
    <dbReference type="NCBI Taxonomy" id="1491830"/>
    <lineage>
        <taxon>Bacteria</taxon>
        <taxon>Bacillati</taxon>
        <taxon>Bacillota</taxon>
        <taxon>Bacilli</taxon>
        <taxon>Bacillales</taxon>
        <taxon>Bacillaceae</taxon>
        <taxon>Metabacillus</taxon>
    </lineage>
</organism>
<dbReference type="RefSeq" id="WP_155112630.1">
    <property type="nucleotide sequence ID" value="NZ_WMIB01000011.1"/>
</dbReference>
<protein>
    <submittedName>
        <fullName evidence="1">Uncharacterized protein</fullName>
    </submittedName>
</protein>
<evidence type="ECO:0000313" key="2">
    <source>
        <dbReference type="Proteomes" id="UP000434639"/>
    </source>
</evidence>
<comment type="caution">
    <text evidence="1">The sequence shown here is derived from an EMBL/GenBank/DDBJ whole genome shotgun (WGS) entry which is preliminary data.</text>
</comment>